<evidence type="ECO:0000256" key="1">
    <source>
        <dbReference type="ARBA" id="ARBA00001933"/>
    </source>
</evidence>
<dbReference type="InterPro" id="IPR004450">
    <property type="entry name" value="Thr_synthase-like"/>
</dbReference>
<evidence type="ECO:0000256" key="3">
    <source>
        <dbReference type="ARBA" id="ARBA00022898"/>
    </source>
</evidence>
<comment type="cofactor">
    <cofactor evidence="1">
        <name>pyridoxal 5'-phosphate</name>
        <dbReference type="ChEBI" id="CHEBI:597326"/>
    </cofactor>
</comment>
<dbReference type="CDD" id="cd01563">
    <property type="entry name" value="Thr-synth_1"/>
    <property type="match status" value="1"/>
</dbReference>
<name>A0ABN3Q4S6_9ACTN</name>
<dbReference type="SUPFAM" id="SSF53686">
    <property type="entry name" value="Tryptophan synthase beta subunit-like PLP-dependent enzymes"/>
    <property type="match status" value="1"/>
</dbReference>
<gene>
    <name evidence="7" type="primary">thrC_2</name>
    <name evidence="7" type="ORF">GCM10010411_60080</name>
</gene>
<protein>
    <recommendedName>
        <fullName evidence="5">Threonine synthase</fullName>
        <ecNumber evidence="5">4.2.3.1</ecNumber>
    </recommendedName>
</protein>
<comment type="caution">
    <text evidence="7">The sequence shown here is derived from an EMBL/GenBank/DDBJ whole genome shotgun (WGS) entry which is preliminary data.</text>
</comment>
<dbReference type="PANTHER" id="PTHR48078">
    <property type="entry name" value="THREONINE DEHYDRATASE, MITOCHONDRIAL-RELATED"/>
    <property type="match status" value="1"/>
</dbReference>
<keyword evidence="4" id="KW-0456">Lyase</keyword>
<dbReference type="RefSeq" id="WP_344545827.1">
    <property type="nucleotide sequence ID" value="NZ_BAAATD010000008.1"/>
</dbReference>
<dbReference type="EC" id="4.2.3.1" evidence="5"/>
<evidence type="ECO:0000256" key="4">
    <source>
        <dbReference type="ARBA" id="ARBA00023239"/>
    </source>
</evidence>
<dbReference type="Gene3D" id="3.40.50.1100">
    <property type="match status" value="2"/>
</dbReference>
<keyword evidence="8" id="KW-1185">Reference proteome</keyword>
<sequence>MALTPATNLGPATALVCRECGNTRDLGPHYACEECFGPLEIKYEFGAVTRASIEAGPRNIWRYRGLLPVPENVVETPNTEPGLTRLVRADQLAESLGLQRLWVKDDSGNPTHSFKDRVVAVALAAARELGFKVLACPSTGNLANAVAAAAARAGIRSAVFVPSNLESQKIITTAVYGGTFVTVDGNYDDVNRLASEIAGEQEDWAFVNVNVRPYYAEGSKTLGYEIAEQLGWRLPDQIVVPIASGSQLTKIDKAFQEFIALGLVEDKPYKVFGAQATGCDPVAAAFKAGHDVVRPVKPDTIAKSLAIGNPADGPYVLDIVRRTGGAIEDVTDEQVVEGIRLLARTEGIFGETAGGVTVGSLKKLTESGALDPSAETVIINSGDGLKTLDAVAPVVAPTANIAPSLEAFRAAGVA</sequence>
<dbReference type="InterPro" id="IPR001926">
    <property type="entry name" value="TrpB-like_PALP"/>
</dbReference>
<evidence type="ECO:0000313" key="7">
    <source>
        <dbReference type="EMBL" id="GAA2616895.1"/>
    </source>
</evidence>
<dbReference type="Pfam" id="PF00291">
    <property type="entry name" value="PALP"/>
    <property type="match status" value="1"/>
</dbReference>
<dbReference type="Proteomes" id="UP001501509">
    <property type="component" value="Unassembled WGS sequence"/>
</dbReference>
<dbReference type="EMBL" id="BAAATD010000008">
    <property type="protein sequence ID" value="GAA2616895.1"/>
    <property type="molecule type" value="Genomic_DNA"/>
</dbReference>
<evidence type="ECO:0000256" key="2">
    <source>
        <dbReference type="ARBA" id="ARBA00005517"/>
    </source>
</evidence>
<reference evidence="7 8" key="1">
    <citation type="journal article" date="2019" name="Int. J. Syst. Evol. Microbiol.">
        <title>The Global Catalogue of Microorganisms (GCM) 10K type strain sequencing project: providing services to taxonomists for standard genome sequencing and annotation.</title>
        <authorList>
            <consortium name="The Broad Institute Genomics Platform"/>
            <consortium name="The Broad Institute Genome Sequencing Center for Infectious Disease"/>
            <person name="Wu L."/>
            <person name="Ma J."/>
        </authorList>
    </citation>
    <scope>NUCLEOTIDE SEQUENCE [LARGE SCALE GENOMIC DNA]</scope>
    <source>
        <strain evidence="7 8">JCM 6833</strain>
    </source>
</reference>
<proteinExistence type="inferred from homology"/>
<accession>A0ABN3Q4S6</accession>
<dbReference type="InterPro" id="IPR036052">
    <property type="entry name" value="TrpB-like_PALP_sf"/>
</dbReference>
<dbReference type="PANTHER" id="PTHR48078:SF6">
    <property type="entry name" value="L-THREONINE DEHYDRATASE CATABOLIC TDCB"/>
    <property type="match status" value="1"/>
</dbReference>
<dbReference type="NCBIfam" id="TIGR00260">
    <property type="entry name" value="thrC"/>
    <property type="match status" value="1"/>
</dbReference>
<evidence type="ECO:0000313" key="8">
    <source>
        <dbReference type="Proteomes" id="UP001501509"/>
    </source>
</evidence>
<dbReference type="InterPro" id="IPR050147">
    <property type="entry name" value="Ser/Thr_Dehydratase"/>
</dbReference>
<evidence type="ECO:0000256" key="5">
    <source>
        <dbReference type="NCBIfam" id="TIGR00260"/>
    </source>
</evidence>
<comment type="similarity">
    <text evidence="2">Belongs to the threonine synthase family.</text>
</comment>
<keyword evidence="3" id="KW-0663">Pyridoxal phosphate</keyword>
<organism evidence="7 8">
    <name type="scientific">Actinomadura fulvescens</name>
    <dbReference type="NCBI Taxonomy" id="46160"/>
    <lineage>
        <taxon>Bacteria</taxon>
        <taxon>Bacillati</taxon>
        <taxon>Actinomycetota</taxon>
        <taxon>Actinomycetes</taxon>
        <taxon>Streptosporangiales</taxon>
        <taxon>Thermomonosporaceae</taxon>
        <taxon>Actinomadura</taxon>
    </lineage>
</organism>
<feature type="domain" description="Tryptophan synthase beta chain-like PALP" evidence="6">
    <location>
        <begin position="82"/>
        <end position="382"/>
    </location>
</feature>
<evidence type="ECO:0000259" key="6">
    <source>
        <dbReference type="Pfam" id="PF00291"/>
    </source>
</evidence>